<feature type="non-terminal residue" evidence="1">
    <location>
        <position position="80"/>
    </location>
</feature>
<accession>A0A383BG35</accession>
<protein>
    <submittedName>
        <fullName evidence="1">Uncharacterized protein</fullName>
    </submittedName>
</protein>
<proteinExistence type="predicted"/>
<sequence length="80" mass="8359">MINKRNESMRLKTAIITFITVLTASFAFANTLGLSDNGDGTWNVNYVSDGEIAGFQFNVDGTTINSASGGASGDAGFMVS</sequence>
<organism evidence="1">
    <name type="scientific">marine metagenome</name>
    <dbReference type="NCBI Taxonomy" id="408172"/>
    <lineage>
        <taxon>unclassified sequences</taxon>
        <taxon>metagenomes</taxon>
        <taxon>ecological metagenomes</taxon>
    </lineage>
</organism>
<gene>
    <name evidence="1" type="ORF">METZ01_LOCUS471683</name>
</gene>
<dbReference type="EMBL" id="UINC01200099">
    <property type="protein sequence ID" value="SVE18829.1"/>
    <property type="molecule type" value="Genomic_DNA"/>
</dbReference>
<dbReference type="AlphaFoldDB" id="A0A383BG35"/>
<reference evidence="1" key="1">
    <citation type="submission" date="2018-05" db="EMBL/GenBank/DDBJ databases">
        <authorList>
            <person name="Lanie J.A."/>
            <person name="Ng W.-L."/>
            <person name="Kazmierczak K.M."/>
            <person name="Andrzejewski T.M."/>
            <person name="Davidsen T.M."/>
            <person name="Wayne K.J."/>
            <person name="Tettelin H."/>
            <person name="Glass J.I."/>
            <person name="Rusch D."/>
            <person name="Podicherti R."/>
            <person name="Tsui H.-C.T."/>
            <person name="Winkler M.E."/>
        </authorList>
    </citation>
    <scope>NUCLEOTIDE SEQUENCE</scope>
</reference>
<name>A0A383BG35_9ZZZZ</name>
<evidence type="ECO:0000313" key="1">
    <source>
        <dbReference type="EMBL" id="SVE18829.1"/>
    </source>
</evidence>